<dbReference type="Pfam" id="PF01734">
    <property type="entry name" value="Patatin"/>
    <property type="match status" value="1"/>
</dbReference>
<evidence type="ECO:0000313" key="13">
    <source>
        <dbReference type="Proteomes" id="UP001194746"/>
    </source>
</evidence>
<feature type="region of interest" description="Disordered" evidence="10">
    <location>
        <begin position="747"/>
        <end position="771"/>
    </location>
</feature>
<evidence type="ECO:0000256" key="7">
    <source>
        <dbReference type="ARBA" id="ARBA00023136"/>
    </source>
</evidence>
<dbReference type="EMBL" id="VCAU01000043">
    <property type="protein sequence ID" value="KAF9888793.1"/>
    <property type="molecule type" value="Genomic_DNA"/>
</dbReference>
<reference evidence="12" key="2">
    <citation type="submission" date="2020-02" db="EMBL/GenBank/DDBJ databases">
        <authorList>
            <person name="Gilchrist C.L.M."/>
            <person name="Chooi Y.-H."/>
        </authorList>
    </citation>
    <scope>NUCLEOTIDE SEQUENCE</scope>
    <source>
        <strain evidence="12">MST-FP2251</strain>
    </source>
</reference>
<feature type="region of interest" description="Disordered" evidence="10">
    <location>
        <begin position="585"/>
        <end position="604"/>
    </location>
</feature>
<keyword evidence="4 8" id="KW-0442">Lipid degradation</keyword>
<keyword evidence="3 8" id="KW-0378">Hydrolase</keyword>
<organism evidence="12 13">
    <name type="scientific">Aspergillus nanangensis</name>
    <dbReference type="NCBI Taxonomy" id="2582783"/>
    <lineage>
        <taxon>Eukaryota</taxon>
        <taxon>Fungi</taxon>
        <taxon>Dikarya</taxon>
        <taxon>Ascomycota</taxon>
        <taxon>Pezizomycotina</taxon>
        <taxon>Eurotiomycetes</taxon>
        <taxon>Eurotiomycetidae</taxon>
        <taxon>Eurotiales</taxon>
        <taxon>Aspergillaceae</taxon>
        <taxon>Aspergillus</taxon>
        <taxon>Aspergillus subgen. Circumdati</taxon>
    </lineage>
</organism>
<evidence type="ECO:0000256" key="2">
    <source>
        <dbReference type="ARBA" id="ARBA00022692"/>
    </source>
</evidence>
<dbReference type="GO" id="GO:0004806">
    <property type="term" value="F:triacylglycerol lipase activity"/>
    <property type="evidence" value="ECO:0007669"/>
    <property type="project" value="InterPro"/>
</dbReference>
<accession>A0AAD4GUU2</accession>
<feature type="short sequence motif" description="GXSXG" evidence="8">
    <location>
        <begin position="260"/>
        <end position="264"/>
    </location>
</feature>
<comment type="function">
    <text evidence="9">Lipid hydrolase.</text>
</comment>
<comment type="caution">
    <text evidence="8">Lacks conserved residue(s) required for the propagation of feature annotation.</text>
</comment>
<dbReference type="InterPro" id="IPR050301">
    <property type="entry name" value="NTE"/>
</dbReference>
<dbReference type="InterPro" id="IPR021771">
    <property type="entry name" value="Triacylglycerol_lipase_N"/>
</dbReference>
<evidence type="ECO:0000256" key="4">
    <source>
        <dbReference type="ARBA" id="ARBA00022963"/>
    </source>
</evidence>
<comment type="similarity">
    <text evidence="9">Belongs to the PLPL family.</text>
</comment>
<keyword evidence="6 8" id="KW-0443">Lipid metabolism</keyword>
<dbReference type="Gene3D" id="3.40.1090.10">
    <property type="entry name" value="Cytosolic phospholipase A2 catalytic domain"/>
    <property type="match status" value="2"/>
</dbReference>
<keyword evidence="7" id="KW-0472">Membrane</keyword>
<keyword evidence="2" id="KW-0812">Transmembrane</keyword>
<evidence type="ECO:0000256" key="5">
    <source>
        <dbReference type="ARBA" id="ARBA00022989"/>
    </source>
</evidence>
<feature type="active site" description="Nucleophile" evidence="8">
    <location>
        <position position="262"/>
    </location>
</feature>
<feature type="domain" description="PNPLA" evidence="11">
    <location>
        <begin position="229"/>
        <end position="426"/>
    </location>
</feature>
<dbReference type="GO" id="GO:0016020">
    <property type="term" value="C:membrane"/>
    <property type="evidence" value="ECO:0007669"/>
    <property type="project" value="UniProtKB-SubCell"/>
</dbReference>
<dbReference type="PANTHER" id="PTHR14226">
    <property type="entry name" value="NEUROPATHY TARGET ESTERASE/SWISS CHEESE D.MELANOGASTER"/>
    <property type="match status" value="1"/>
</dbReference>
<dbReference type="AlphaFoldDB" id="A0AAD4GUU2"/>
<comment type="caution">
    <text evidence="12">The sequence shown here is derived from an EMBL/GenBank/DDBJ whole genome shotgun (WGS) entry which is preliminary data.</text>
</comment>
<evidence type="ECO:0000256" key="1">
    <source>
        <dbReference type="ARBA" id="ARBA00002682"/>
    </source>
</evidence>
<dbReference type="Proteomes" id="UP001194746">
    <property type="component" value="Unassembled WGS sequence"/>
</dbReference>
<protein>
    <recommendedName>
        <fullName evidence="9">Patatin-like phospholipase domain-containing protein</fullName>
        <ecNumber evidence="9">3.1.1.-</ecNumber>
    </recommendedName>
</protein>
<dbReference type="PROSITE" id="PS51635">
    <property type="entry name" value="PNPLA"/>
    <property type="match status" value="1"/>
</dbReference>
<keyword evidence="13" id="KW-1185">Reference proteome</keyword>
<dbReference type="GO" id="GO:0016042">
    <property type="term" value="P:lipid catabolic process"/>
    <property type="evidence" value="ECO:0007669"/>
    <property type="project" value="UniProtKB-UniRule"/>
</dbReference>
<feature type="active site" description="Proton acceptor" evidence="8">
    <location>
        <position position="413"/>
    </location>
</feature>
<comment type="subcellular location">
    <subcellularLocation>
        <location evidence="9">Membrane</location>
        <topology evidence="9">Single-pass membrane protein</topology>
    </subcellularLocation>
</comment>
<reference evidence="12" key="1">
    <citation type="journal article" date="2019" name="Beilstein J. Org. Chem.">
        <title>Nanangenines: drimane sesquiterpenoids as the dominant metabolite cohort of a novel Australian fungus, Aspergillus nanangensis.</title>
        <authorList>
            <person name="Lacey H.J."/>
            <person name="Gilchrist C.L.M."/>
            <person name="Crombie A."/>
            <person name="Kalaitzis J.A."/>
            <person name="Vuong D."/>
            <person name="Rutledge P.J."/>
            <person name="Turner P."/>
            <person name="Pitt J.I."/>
            <person name="Lacey E."/>
            <person name="Chooi Y.H."/>
            <person name="Piggott A.M."/>
        </authorList>
    </citation>
    <scope>NUCLEOTIDE SEQUENCE</scope>
    <source>
        <strain evidence="12">MST-FP2251</strain>
    </source>
</reference>
<dbReference type="EC" id="3.1.1.-" evidence="9"/>
<dbReference type="PANTHER" id="PTHR14226:SF10">
    <property type="entry name" value="TRIACYLGLYCEROL LIPASE 4-RELATED"/>
    <property type="match status" value="1"/>
</dbReference>
<dbReference type="GO" id="GO:0006641">
    <property type="term" value="P:triglyceride metabolic process"/>
    <property type="evidence" value="ECO:0007669"/>
    <property type="project" value="UniProtKB-ARBA"/>
</dbReference>
<dbReference type="SUPFAM" id="SSF52151">
    <property type="entry name" value="FabD/lysophospholipase-like"/>
    <property type="match status" value="1"/>
</dbReference>
<sequence>MSIMCDPAIVRTRCHVPSKRKGKLGPEDETPDTHIPSWSLYRLRSVAVPSLSSLLSSITWTGNRSWYMGSHSSQRVSHADNETRRQILYLRMRNAVSYSEWRSCAYELDKLEDNNTWKETFESSEYNPTLVKERLKQLEEARISCDTNRMLYLIRTSLSRDLGDMSNAALYKHSHFGTKGLIDQYITTAVDTISTLVDLAGKRQLDVEETRQIFEQLLETRQAYGRSALLLSGGATFGMCHIGVIKSLWEAKLLPRIISGASAGSIVSAMCCCHTEDEFPAVLQGFSTMDMHVFNEPNKEENILQKVERLLKFGSLMDIHHLTRTIRGWLGDKTFQEAYNKTRRILNICVSCAGVYELPRLLNFITAPNVLIWSAVTVSCSVPYVFSPPVLMAKDPITGAPVPWNGLHKHYIDGSVDGDLPMNRLSEMFNVNHFIVSQVNPHVAPFLPRDDGLGDGTTSAGTYPFWLRCLSPVTDLAVDEILHRLSWAVDFGFLPNFITKVASVMNQKYSGDINIYPNLSYTDLPFILQNPTTEFIQRAAASGERATWPKLGRIRNHCAIEVALDTAIRQTRAMVLSKTNHQKESWAVGGSHRPLGPTNDSDFYFQRRNSYSQSHEQNKHVEKDTCSSGGRPILRRACSSVPSDQSHTPGVIDGVLSSSKPEKERLAQDAYPKRPTLIKRQASWGPSSYDYGDFKLTLYDSSSPCHSRRSSLGTGDWQTPVATETPFSKHAHQVKANSSAQCHLHMTSKTPAGLPDMSTRNKHALQACSSG</sequence>
<gene>
    <name evidence="12" type="ORF">FE257_008369</name>
</gene>
<evidence type="ECO:0000256" key="3">
    <source>
        <dbReference type="ARBA" id="ARBA00022801"/>
    </source>
</evidence>
<evidence type="ECO:0000256" key="8">
    <source>
        <dbReference type="PROSITE-ProRule" id="PRU01161"/>
    </source>
</evidence>
<evidence type="ECO:0000313" key="12">
    <source>
        <dbReference type="EMBL" id="KAF9888793.1"/>
    </source>
</evidence>
<dbReference type="CDD" id="cd07230">
    <property type="entry name" value="Pat_TGL4-5_like"/>
    <property type="match status" value="1"/>
</dbReference>
<evidence type="ECO:0000256" key="10">
    <source>
        <dbReference type="SAM" id="MobiDB-lite"/>
    </source>
</evidence>
<evidence type="ECO:0000256" key="9">
    <source>
        <dbReference type="RuleBase" id="RU362055"/>
    </source>
</evidence>
<evidence type="ECO:0000259" key="11">
    <source>
        <dbReference type="PROSITE" id="PS51635"/>
    </source>
</evidence>
<name>A0AAD4GUU2_ASPNN</name>
<dbReference type="InterPro" id="IPR016035">
    <property type="entry name" value="Acyl_Trfase/lysoPLipase"/>
</dbReference>
<dbReference type="InterPro" id="IPR002641">
    <property type="entry name" value="PNPLA_dom"/>
</dbReference>
<keyword evidence="5" id="KW-1133">Transmembrane helix</keyword>
<evidence type="ECO:0000256" key="6">
    <source>
        <dbReference type="ARBA" id="ARBA00023098"/>
    </source>
</evidence>
<comment type="function">
    <text evidence="1">Probable lipid hydrolase.</text>
</comment>
<dbReference type="Pfam" id="PF11815">
    <property type="entry name" value="DUF3336"/>
    <property type="match status" value="1"/>
</dbReference>
<proteinExistence type="inferred from homology"/>